<sequence>MRLELHKVHIKGLEFADETRVKDGVLYVNKAEAEALIAEDRNFTKVSVDFARPGEKTRIIPVKDAVEPRVKMGKGNYFPGFAAPMGKAGEGRTLVLDGAAVVTCGPIVAFQEGFIDMSGPAAPYTPFSATYNIVLSVEPVADLEKHLYETSLREAGLKLAVYLARCADEHGAKADEVAVFEKGDTFEESKKYPDLPKVVYVCMNITQGLLHDTYLYACDLRPSMPTLIHPNEVLDGAMVSGNCVSACDKNTTWHHCHNPIVQTLYAHHGKDINFLGVIPTQESTVLAGKIRASQMNLSIAQQLGADGVIVSEEGYGNPDTDLCLNAKNFENAGIKAVLVSDESAGTDGASQSLADATPELTGFISTGNVNEMIEVPAMDKVIGYPESIAVLSGGAAESLRPDGSMYVELQSIIASTAEIGFNKLGCEWI</sequence>
<protein>
    <submittedName>
        <fullName evidence="1">Beta-aspartyl peptidase</fullName>
    </submittedName>
</protein>
<proteinExistence type="predicted"/>
<dbReference type="EMBL" id="JMKI01000021">
    <property type="protein sequence ID" value="KEJ92596.1"/>
    <property type="molecule type" value="Genomic_DNA"/>
</dbReference>
<dbReference type="GeneID" id="90983182"/>
<dbReference type="AlphaFoldDB" id="A0A073IT11"/>
<dbReference type="OrthoDB" id="583at2"/>
<reference evidence="1 2" key="1">
    <citation type="submission" date="2014-04" db="EMBL/GenBank/DDBJ databases">
        <title>Draft Genome Sequence of Synergistes jonesii.</title>
        <authorList>
            <person name="Coil D.A."/>
            <person name="Eisen J.A."/>
            <person name="Holland-Moritz H.E."/>
        </authorList>
    </citation>
    <scope>NUCLEOTIDE SEQUENCE [LARGE SCALE GENOMIC DNA]</scope>
    <source>
        <strain evidence="1 2">78-1</strain>
    </source>
</reference>
<name>A0A073IT11_9BACT</name>
<evidence type="ECO:0000313" key="2">
    <source>
        <dbReference type="Proteomes" id="UP000027665"/>
    </source>
</evidence>
<comment type="caution">
    <text evidence="1">The sequence shown here is derived from an EMBL/GenBank/DDBJ whole genome shotgun (WGS) entry which is preliminary data.</text>
</comment>
<dbReference type="GO" id="GO:0050485">
    <property type="term" value="F:oxidoreductase activity, acting on X-H and Y-H to form an X-Y bond, with a disulfide as acceptor"/>
    <property type="evidence" value="ECO:0007669"/>
    <property type="project" value="InterPro"/>
</dbReference>
<gene>
    <name evidence="1" type="ORF">EH55_02220</name>
</gene>
<dbReference type="InterPro" id="IPR015417">
    <property type="entry name" value="Gly_reductase_pB_sua/b"/>
</dbReference>
<dbReference type="Pfam" id="PF09338">
    <property type="entry name" value="Gly_reductase"/>
    <property type="match status" value="1"/>
</dbReference>
<dbReference type="RefSeq" id="WP_037975240.1">
    <property type="nucleotide sequence ID" value="NZ_CAMETI010000014.1"/>
</dbReference>
<dbReference type="eggNOG" id="ENOG502Z7RC">
    <property type="taxonomic scope" value="Bacteria"/>
</dbReference>
<keyword evidence="2" id="KW-1185">Reference proteome</keyword>
<dbReference type="PATRIC" id="fig|2754.20.peg.592"/>
<accession>A0A073IT11</accession>
<dbReference type="STRING" id="2754.EH55_02220"/>
<organism evidence="1 2">
    <name type="scientific">Synergistes jonesii</name>
    <dbReference type="NCBI Taxonomy" id="2754"/>
    <lineage>
        <taxon>Bacteria</taxon>
        <taxon>Thermotogati</taxon>
        <taxon>Synergistota</taxon>
        <taxon>Synergistia</taxon>
        <taxon>Synergistales</taxon>
        <taxon>Synergistaceae</taxon>
        <taxon>Synergistes</taxon>
    </lineage>
</organism>
<evidence type="ECO:0000313" key="1">
    <source>
        <dbReference type="EMBL" id="KEJ92596.1"/>
    </source>
</evidence>
<dbReference type="Proteomes" id="UP000027665">
    <property type="component" value="Unassembled WGS sequence"/>
</dbReference>